<feature type="compositionally biased region" description="Basic and acidic residues" evidence="2">
    <location>
        <begin position="864"/>
        <end position="873"/>
    </location>
</feature>
<evidence type="ECO:0000313" key="4">
    <source>
        <dbReference type="Proteomes" id="UP001195483"/>
    </source>
</evidence>
<feature type="region of interest" description="Disordered" evidence="2">
    <location>
        <begin position="835"/>
        <end position="899"/>
    </location>
</feature>
<evidence type="ECO:0000256" key="2">
    <source>
        <dbReference type="SAM" id="MobiDB-lite"/>
    </source>
</evidence>
<evidence type="ECO:0000313" key="3">
    <source>
        <dbReference type="EMBL" id="KAK3586922.1"/>
    </source>
</evidence>
<feature type="region of interest" description="Disordered" evidence="2">
    <location>
        <begin position="509"/>
        <end position="549"/>
    </location>
</feature>
<sequence>MALLAKGLVKKALELNRNLMYVNEHQKCILAMKNADLSRLQSEVVDLKVAQSTQSDQQGMKLQLEIDNTCLKQKFDSSIKERECLLKDCESWKDKYQGSLASLQEAHSLIAVNLQNLERYRSEVSSNEERIEELKAELDEATLSLTSADRMIEEERQTFSITEQKWYAQEERYLCDIDQLKAELSVLKSQLEKKDLAQQEVINQVTSLSKELDMLKSIVSVEKASLSCQTNLCMLKLEDHGCQTVIEVQCQQVQTERHLKNTSTMQTISAALKNNACQTENSSYNGFSGCPSTPSTQGHGLNEHISAQGSLQVLEDHMNKNDIHKIEMENTVVKCIKKEESDIGSSNMDSSVTQTAVGSKFIDIARVLSDTQLDNEYEDEEFEATLRKSDVSGNISKSYSVNSHTPVAKNNKLEAETEQHPSSVHHVVSLVTNITSTSGNTNDNLKIGIEDETPEESANIHNSSDQSLASNFNGSYHQNDDMAVTYLTTQGCTENRPLSSADGAYEGESLKDDIFTQDIESPQEKEDKKEEEDEMIAPSQPSIFSDGSWVLPTGKKRSFEAGNKSISADESLVSKSKHLKSDIVNETRDETFVESSSDKMILNLASRITYSQICKSGLHAVNTIDTKSATQYVSSYDSDQIRLSGHEEKENPCGNECMSSNIEQSASCNKICVGTTALDKNLSSFRTPTICMQSCGETRLSLSTKMSSGSQSLKNGQSFSPLHRTPQYRLSIKRPLADQVSSSKQNPCLVSSPRISSATKSCTPIPSAYSTQDIPSGDVKGEKTKTLLSRFGLLDRKRSIFDEDFNLTSNKVESVVHTEAPHVLYSRFLSSVKPQKSSDHLTSRTSSPKKVHFSSPLESTVQHQDLEQKKVSPEKVVLSNDEDLSYPPADQQAPYDGTT</sequence>
<organism evidence="3 4">
    <name type="scientific">Potamilus streckersoni</name>
    <dbReference type="NCBI Taxonomy" id="2493646"/>
    <lineage>
        <taxon>Eukaryota</taxon>
        <taxon>Metazoa</taxon>
        <taxon>Spiralia</taxon>
        <taxon>Lophotrochozoa</taxon>
        <taxon>Mollusca</taxon>
        <taxon>Bivalvia</taxon>
        <taxon>Autobranchia</taxon>
        <taxon>Heteroconchia</taxon>
        <taxon>Palaeoheterodonta</taxon>
        <taxon>Unionida</taxon>
        <taxon>Unionoidea</taxon>
        <taxon>Unionidae</taxon>
        <taxon>Ambleminae</taxon>
        <taxon>Lampsilini</taxon>
        <taxon>Potamilus</taxon>
    </lineage>
</organism>
<reference evidence="3" key="1">
    <citation type="journal article" date="2021" name="Genome Biol. Evol.">
        <title>A High-Quality Reference Genome for a Parasitic Bivalve with Doubly Uniparental Inheritance (Bivalvia: Unionida).</title>
        <authorList>
            <person name="Smith C.H."/>
        </authorList>
    </citation>
    <scope>NUCLEOTIDE SEQUENCE</scope>
    <source>
        <strain evidence="3">CHS0354</strain>
    </source>
</reference>
<protein>
    <submittedName>
        <fullName evidence="3">Uncharacterized protein</fullName>
    </submittedName>
</protein>
<feature type="region of interest" description="Disordered" evidence="2">
    <location>
        <begin position="737"/>
        <end position="780"/>
    </location>
</feature>
<name>A0AAE0VRZ2_9BIVA</name>
<dbReference type="Proteomes" id="UP001195483">
    <property type="component" value="Unassembled WGS sequence"/>
</dbReference>
<accession>A0AAE0VRZ2</accession>
<proteinExistence type="predicted"/>
<dbReference type="EMBL" id="JAEAOA010000559">
    <property type="protein sequence ID" value="KAK3586922.1"/>
    <property type="molecule type" value="Genomic_DNA"/>
</dbReference>
<feature type="coiled-coil region" evidence="1">
    <location>
        <begin position="117"/>
        <end position="197"/>
    </location>
</feature>
<reference evidence="3" key="2">
    <citation type="journal article" date="2021" name="Genome Biol. Evol.">
        <title>Developing a high-quality reference genome for a parasitic bivalve with doubly uniparental inheritance (Bivalvia: Unionida).</title>
        <authorList>
            <person name="Smith C.H."/>
        </authorList>
    </citation>
    <scope>NUCLEOTIDE SEQUENCE</scope>
    <source>
        <strain evidence="3">CHS0354</strain>
        <tissue evidence="3">Mantle</tissue>
    </source>
</reference>
<reference evidence="3" key="3">
    <citation type="submission" date="2023-05" db="EMBL/GenBank/DDBJ databases">
        <authorList>
            <person name="Smith C.H."/>
        </authorList>
    </citation>
    <scope>NUCLEOTIDE SEQUENCE</scope>
    <source>
        <strain evidence="3">CHS0354</strain>
        <tissue evidence="3">Mantle</tissue>
    </source>
</reference>
<evidence type="ECO:0000256" key="1">
    <source>
        <dbReference type="SAM" id="Coils"/>
    </source>
</evidence>
<feature type="compositionally biased region" description="Polar residues" evidence="2">
    <location>
        <begin position="739"/>
        <end position="774"/>
    </location>
</feature>
<keyword evidence="4" id="KW-1185">Reference proteome</keyword>
<keyword evidence="1" id="KW-0175">Coiled coil</keyword>
<gene>
    <name evidence="3" type="ORF">CHS0354_008518</name>
</gene>
<dbReference type="AlphaFoldDB" id="A0AAE0VRZ2"/>
<comment type="caution">
    <text evidence="3">The sequence shown here is derived from an EMBL/GenBank/DDBJ whole genome shotgun (WGS) entry which is preliminary data.</text>
</comment>